<accession>A0A2W2GUD8</accession>
<dbReference type="InterPro" id="IPR015943">
    <property type="entry name" value="WD40/YVTN_repeat-like_dom_sf"/>
</dbReference>
<dbReference type="InterPro" id="IPR036322">
    <property type="entry name" value="WD40_repeat_dom_sf"/>
</dbReference>
<proteinExistence type="predicted"/>
<dbReference type="RefSeq" id="WP_111166398.1">
    <property type="nucleotide sequence ID" value="NZ_POUA01000038.1"/>
</dbReference>
<keyword evidence="1" id="KW-0853">WD repeat</keyword>
<protein>
    <submittedName>
        <fullName evidence="2">Uncharacterized protein</fullName>
    </submittedName>
</protein>
<evidence type="ECO:0000313" key="2">
    <source>
        <dbReference type="EMBL" id="PZG52031.1"/>
    </source>
</evidence>
<evidence type="ECO:0000313" key="3">
    <source>
        <dbReference type="Proteomes" id="UP000248544"/>
    </source>
</evidence>
<dbReference type="InterPro" id="IPR001680">
    <property type="entry name" value="WD40_rpt"/>
</dbReference>
<comment type="caution">
    <text evidence="2">The sequence shown here is derived from an EMBL/GenBank/DDBJ whole genome shotgun (WGS) entry which is preliminary data.</text>
</comment>
<dbReference type="SUPFAM" id="SSF50978">
    <property type="entry name" value="WD40 repeat-like"/>
    <property type="match status" value="1"/>
</dbReference>
<name>A0A2W2GUD8_9ACTN</name>
<keyword evidence="3" id="KW-1185">Reference proteome</keyword>
<dbReference type="EMBL" id="POUA01000038">
    <property type="protein sequence ID" value="PZG52031.1"/>
    <property type="molecule type" value="Genomic_DNA"/>
</dbReference>
<feature type="repeat" description="WD" evidence="1">
    <location>
        <begin position="13"/>
        <end position="44"/>
    </location>
</feature>
<dbReference type="PROSITE" id="PS50294">
    <property type="entry name" value="WD_REPEATS_REGION"/>
    <property type="match status" value="1"/>
</dbReference>
<evidence type="ECO:0000256" key="1">
    <source>
        <dbReference type="PROSITE-ProRule" id="PRU00221"/>
    </source>
</evidence>
<dbReference type="Pfam" id="PF00400">
    <property type="entry name" value="WD40"/>
    <property type="match status" value="1"/>
</dbReference>
<dbReference type="SMART" id="SM00320">
    <property type="entry name" value="WD40"/>
    <property type="match status" value="1"/>
</dbReference>
<dbReference type="Proteomes" id="UP000248544">
    <property type="component" value="Unassembled WGS sequence"/>
</dbReference>
<dbReference type="PROSITE" id="PS50082">
    <property type="entry name" value="WD_REPEATS_2"/>
    <property type="match status" value="1"/>
</dbReference>
<gene>
    <name evidence="2" type="ORF">C1I98_07780</name>
</gene>
<reference evidence="2 3" key="1">
    <citation type="submission" date="2018-01" db="EMBL/GenBank/DDBJ databases">
        <title>Draft genome sequence of Sphaerisporangium sp. 7K107.</title>
        <authorList>
            <person name="Sahin N."/>
            <person name="Saygin H."/>
            <person name="Ay H."/>
        </authorList>
    </citation>
    <scope>NUCLEOTIDE SEQUENCE [LARGE SCALE GENOMIC DNA]</scope>
    <source>
        <strain evidence="2 3">7K107</strain>
    </source>
</reference>
<dbReference type="AlphaFoldDB" id="A0A2W2GUD8"/>
<sequence length="90" mass="10033">MSRPGRYRPIAVLEAHTDRVTSVAFGPDGRTILTGGDDDVARRWGYPEQWPDRPGVDAAEAWLCRVVTTPIGTARWHAYFPGVPYRPPCP</sequence>
<organism evidence="2 3">
    <name type="scientific">Spongiactinospora gelatinilytica</name>
    <dbReference type="NCBI Taxonomy" id="2666298"/>
    <lineage>
        <taxon>Bacteria</taxon>
        <taxon>Bacillati</taxon>
        <taxon>Actinomycetota</taxon>
        <taxon>Actinomycetes</taxon>
        <taxon>Streptosporangiales</taxon>
        <taxon>Streptosporangiaceae</taxon>
        <taxon>Spongiactinospora</taxon>
    </lineage>
</organism>
<dbReference type="Gene3D" id="2.130.10.10">
    <property type="entry name" value="YVTN repeat-like/Quinoprotein amine dehydrogenase"/>
    <property type="match status" value="1"/>
</dbReference>